<feature type="region of interest" description="Disordered" evidence="6">
    <location>
        <begin position="160"/>
        <end position="251"/>
    </location>
</feature>
<feature type="domain" description="C2H2-type" evidence="7">
    <location>
        <begin position="487"/>
        <end position="514"/>
    </location>
</feature>
<evidence type="ECO:0000256" key="1">
    <source>
        <dbReference type="ARBA" id="ARBA00022723"/>
    </source>
</evidence>
<evidence type="ECO:0000259" key="7">
    <source>
        <dbReference type="PROSITE" id="PS50157"/>
    </source>
</evidence>
<dbReference type="Pfam" id="PF12874">
    <property type="entry name" value="zf-met"/>
    <property type="match status" value="1"/>
</dbReference>
<feature type="compositionally biased region" description="Acidic residues" evidence="6">
    <location>
        <begin position="211"/>
        <end position="246"/>
    </location>
</feature>
<keyword evidence="3 5" id="KW-0863">Zinc-finger</keyword>
<reference evidence="8 9" key="1">
    <citation type="submission" date="2024-02" db="EMBL/GenBank/DDBJ databases">
        <title>Chromosome-scale genome assembly of the rough periwinkle Littorina saxatilis.</title>
        <authorList>
            <person name="De Jode A."/>
            <person name="Faria R."/>
            <person name="Formenti G."/>
            <person name="Sims Y."/>
            <person name="Smith T.P."/>
            <person name="Tracey A."/>
            <person name="Wood J.M.D."/>
            <person name="Zagrodzka Z.B."/>
            <person name="Johannesson K."/>
            <person name="Butlin R.K."/>
            <person name="Leder E.H."/>
        </authorList>
    </citation>
    <scope>NUCLEOTIDE SEQUENCE [LARGE SCALE GENOMIC DNA]</scope>
    <source>
        <strain evidence="8">Snail1</strain>
        <tissue evidence="8">Muscle</tissue>
    </source>
</reference>
<dbReference type="Pfam" id="PF13912">
    <property type="entry name" value="zf-C2H2_6"/>
    <property type="match status" value="2"/>
</dbReference>
<dbReference type="GO" id="GO:0000981">
    <property type="term" value="F:DNA-binding transcription factor activity, RNA polymerase II-specific"/>
    <property type="evidence" value="ECO:0007669"/>
    <property type="project" value="TreeGrafter"/>
</dbReference>
<gene>
    <name evidence="8" type="ORF">V1264_013741</name>
</gene>
<evidence type="ECO:0000256" key="4">
    <source>
        <dbReference type="ARBA" id="ARBA00022833"/>
    </source>
</evidence>
<feature type="domain" description="C2H2-type" evidence="7">
    <location>
        <begin position="459"/>
        <end position="486"/>
    </location>
</feature>
<dbReference type="SMART" id="SM00355">
    <property type="entry name" value="ZnF_C2H2"/>
    <property type="match status" value="12"/>
</dbReference>
<comment type="caution">
    <text evidence="8">The sequence shown here is derived from an EMBL/GenBank/DDBJ whole genome shotgun (WGS) entry which is preliminary data.</text>
</comment>
<dbReference type="GO" id="GO:0000977">
    <property type="term" value="F:RNA polymerase II transcription regulatory region sequence-specific DNA binding"/>
    <property type="evidence" value="ECO:0007669"/>
    <property type="project" value="TreeGrafter"/>
</dbReference>
<evidence type="ECO:0000313" key="8">
    <source>
        <dbReference type="EMBL" id="KAK7109753.1"/>
    </source>
</evidence>
<keyword evidence="4" id="KW-0862">Zinc</keyword>
<evidence type="ECO:0000313" key="9">
    <source>
        <dbReference type="Proteomes" id="UP001374579"/>
    </source>
</evidence>
<keyword evidence="9" id="KW-1185">Reference proteome</keyword>
<feature type="domain" description="C2H2-type" evidence="7">
    <location>
        <begin position="278"/>
        <end position="306"/>
    </location>
</feature>
<feature type="domain" description="C2H2-type" evidence="7">
    <location>
        <begin position="572"/>
        <end position="599"/>
    </location>
</feature>
<dbReference type="PROSITE" id="PS50157">
    <property type="entry name" value="ZINC_FINGER_C2H2_2"/>
    <property type="match status" value="11"/>
</dbReference>
<proteinExistence type="predicted"/>
<name>A0AAN9BQP3_9CAEN</name>
<keyword evidence="2" id="KW-0677">Repeat</keyword>
<dbReference type="Pfam" id="PF00096">
    <property type="entry name" value="zf-C2H2"/>
    <property type="match status" value="5"/>
</dbReference>
<sequence length="612" mass="68159">MAAESSSLASVNTEMMLEEPLKQIAEEKYHHMTAALVQELLALPDIHFVHLTGHMGVTINGSITFIISPHPSAPPGESTSTTTSDASAGLEIQVDNASSLPIKKEANQSECHCRNSASIQTENLDSVEIKPNTGEGDVVGHCTNADFANTLAKEILHKVQSSEKAVQVTEKQRPRASQKRSPRKRGRPRKVVSATASEDTAPVSFYVQENENQDAEADAREDEAAEEAEEESNTEQTQEEEGLTEDGTERQCPVCNKKFPAEKRAGFKRHVKSHAQRVQCKTCGKWLSSPDALKNHQRGLHGTEKPFSCEECGMMFGFYHSYKLHRLKHSGARPHSCPHCAKSYLTVSHMKAHIDRAHVGSGGRGGRGAANYQCETCGRAFTSATGLKMHSFRHSNNKPFHCTVCSKGFPSKSSLFAHSKTVHTSERNFQCDVCHKFFKSEQILKMHQRRHDPKQNARYVCDVCGRQFHFQSSLKAHATVHEDTIPFSCEVCGKGFKLLASLYSHRYTHSTETPYQCSICPKTFKCKSQCLVHEQRHTATKSFICETCNATFPDKGGLDKHTRTIHSPTKVFQCTICGKTGTRKDNMRTHIKSHGRDWSTEQVNACIKQFSN</sequence>
<feature type="domain" description="C2H2-type" evidence="7">
    <location>
        <begin position="515"/>
        <end position="542"/>
    </location>
</feature>
<evidence type="ECO:0000256" key="3">
    <source>
        <dbReference type="ARBA" id="ARBA00022771"/>
    </source>
</evidence>
<dbReference type="PANTHER" id="PTHR24379:SF127">
    <property type="entry name" value="BLOODY FINGERS-RELATED"/>
    <property type="match status" value="1"/>
</dbReference>
<dbReference type="EMBL" id="JBAMIC010000003">
    <property type="protein sequence ID" value="KAK7109753.1"/>
    <property type="molecule type" value="Genomic_DNA"/>
</dbReference>
<evidence type="ECO:0000256" key="5">
    <source>
        <dbReference type="PROSITE-ProRule" id="PRU00042"/>
    </source>
</evidence>
<feature type="compositionally biased region" description="Basic residues" evidence="6">
    <location>
        <begin position="174"/>
        <end position="190"/>
    </location>
</feature>
<keyword evidence="1" id="KW-0479">Metal-binding</keyword>
<dbReference type="InterPro" id="IPR036236">
    <property type="entry name" value="Znf_C2H2_sf"/>
</dbReference>
<evidence type="ECO:0000256" key="2">
    <source>
        <dbReference type="ARBA" id="ARBA00022737"/>
    </source>
</evidence>
<dbReference type="PANTHER" id="PTHR24379">
    <property type="entry name" value="KRAB AND ZINC FINGER DOMAIN-CONTAINING"/>
    <property type="match status" value="1"/>
</dbReference>
<evidence type="ECO:0000256" key="6">
    <source>
        <dbReference type="SAM" id="MobiDB-lite"/>
    </source>
</evidence>
<organism evidence="8 9">
    <name type="scientific">Littorina saxatilis</name>
    <dbReference type="NCBI Taxonomy" id="31220"/>
    <lineage>
        <taxon>Eukaryota</taxon>
        <taxon>Metazoa</taxon>
        <taxon>Spiralia</taxon>
        <taxon>Lophotrochozoa</taxon>
        <taxon>Mollusca</taxon>
        <taxon>Gastropoda</taxon>
        <taxon>Caenogastropoda</taxon>
        <taxon>Littorinimorpha</taxon>
        <taxon>Littorinoidea</taxon>
        <taxon>Littorinidae</taxon>
        <taxon>Littorina</taxon>
    </lineage>
</organism>
<dbReference type="AlphaFoldDB" id="A0AAN9BQP3"/>
<feature type="domain" description="C2H2-type" evidence="7">
    <location>
        <begin position="429"/>
        <end position="456"/>
    </location>
</feature>
<feature type="domain" description="C2H2-type" evidence="7">
    <location>
        <begin position="372"/>
        <end position="399"/>
    </location>
</feature>
<feature type="domain" description="C2H2-type" evidence="7">
    <location>
        <begin position="307"/>
        <end position="334"/>
    </location>
</feature>
<dbReference type="SUPFAM" id="SSF57667">
    <property type="entry name" value="beta-beta-alpha zinc fingers"/>
    <property type="match status" value="6"/>
</dbReference>
<dbReference type="InterPro" id="IPR013087">
    <property type="entry name" value="Znf_C2H2_type"/>
</dbReference>
<feature type="domain" description="C2H2-type" evidence="7">
    <location>
        <begin position="400"/>
        <end position="428"/>
    </location>
</feature>
<feature type="domain" description="C2H2-type" evidence="7">
    <location>
        <begin position="543"/>
        <end position="571"/>
    </location>
</feature>
<dbReference type="Gene3D" id="3.30.160.60">
    <property type="entry name" value="Classic Zinc Finger"/>
    <property type="match status" value="9"/>
</dbReference>
<dbReference type="PROSITE" id="PS00028">
    <property type="entry name" value="ZINC_FINGER_C2H2_1"/>
    <property type="match status" value="10"/>
</dbReference>
<accession>A0AAN9BQP3</accession>
<protein>
    <recommendedName>
        <fullName evidence="7">C2H2-type domain-containing protein</fullName>
    </recommendedName>
</protein>
<dbReference type="GO" id="GO:0005634">
    <property type="term" value="C:nucleus"/>
    <property type="evidence" value="ECO:0007669"/>
    <property type="project" value="TreeGrafter"/>
</dbReference>
<feature type="domain" description="C2H2-type" evidence="7">
    <location>
        <begin position="335"/>
        <end position="363"/>
    </location>
</feature>
<dbReference type="GO" id="GO:0008270">
    <property type="term" value="F:zinc ion binding"/>
    <property type="evidence" value="ECO:0007669"/>
    <property type="project" value="UniProtKB-KW"/>
</dbReference>
<dbReference type="Proteomes" id="UP001374579">
    <property type="component" value="Unassembled WGS sequence"/>
</dbReference>